<keyword evidence="3" id="KW-0456">Lyase</keyword>
<dbReference type="HOGENOM" id="CLU_406405_0_0_6"/>
<name>A0A0A7S0H8_FRIPE</name>
<protein>
    <submittedName>
        <fullName evidence="3">Pectate lyase superfamily protein/putative periplasmic protein (DUF2233)</fullName>
    </submittedName>
</protein>
<dbReference type="KEGG" id="fpp:FPB0191_01124"/>
<evidence type="ECO:0000313" key="3">
    <source>
        <dbReference type="EMBL" id="AJA44948.1"/>
    </source>
</evidence>
<dbReference type="EMBL" id="CP009056">
    <property type="protein sequence ID" value="AJA44948.1"/>
    <property type="molecule type" value="Genomic_DNA"/>
</dbReference>
<feature type="domain" description="Phosphodiester glycosidase" evidence="1">
    <location>
        <begin position="540"/>
        <end position="675"/>
    </location>
</feature>
<dbReference type="InterPro" id="IPR006626">
    <property type="entry name" value="PbH1"/>
</dbReference>
<dbReference type="Gene3D" id="2.160.20.10">
    <property type="entry name" value="Single-stranded right-handed beta-helix, Pectin lyase-like"/>
    <property type="match status" value="2"/>
</dbReference>
<dbReference type="Pfam" id="PF09992">
    <property type="entry name" value="NAGPA"/>
    <property type="match status" value="1"/>
</dbReference>
<dbReference type="RefSeq" id="WP_039104553.1">
    <property type="nucleotide sequence ID" value="NZ_CP009056.1"/>
</dbReference>
<keyword evidence="4" id="KW-1185">Reference proteome</keyword>
<evidence type="ECO:0000259" key="1">
    <source>
        <dbReference type="Pfam" id="PF09992"/>
    </source>
</evidence>
<dbReference type="InterPro" id="IPR011050">
    <property type="entry name" value="Pectin_lyase_fold/virulence"/>
</dbReference>
<evidence type="ECO:0000259" key="2">
    <source>
        <dbReference type="Pfam" id="PF12708"/>
    </source>
</evidence>
<evidence type="ECO:0000313" key="4">
    <source>
        <dbReference type="Proteomes" id="UP000030901"/>
    </source>
</evidence>
<dbReference type="InterPro" id="IPR018711">
    <property type="entry name" value="NAGPA"/>
</dbReference>
<dbReference type="Proteomes" id="UP000030901">
    <property type="component" value="Chromosome"/>
</dbReference>
<dbReference type="GO" id="GO:0016829">
    <property type="term" value="F:lyase activity"/>
    <property type="evidence" value="ECO:0007669"/>
    <property type="project" value="UniProtKB-KW"/>
</dbReference>
<proteinExistence type="predicted"/>
<dbReference type="PANTHER" id="PTHR40446">
    <property type="entry name" value="N-ACETYLGLUCOSAMINE-1-PHOSPHODIESTER ALPHA-N-ACETYLGLUCOSAMINIDASE"/>
    <property type="match status" value="1"/>
</dbReference>
<dbReference type="OrthoDB" id="3291491at2"/>
<feature type="domain" description="Rhamnogalacturonase A/B/Epimerase-like pectate lyase" evidence="2">
    <location>
        <begin position="13"/>
        <end position="65"/>
    </location>
</feature>
<dbReference type="STRING" id="1267021.FPB0191_01124"/>
<accession>A0A0A7S0H8</accession>
<dbReference type="InterPro" id="IPR024535">
    <property type="entry name" value="RHGA/B-epi-like_pectate_lyase"/>
</dbReference>
<dbReference type="SMART" id="SM00710">
    <property type="entry name" value="PbH1"/>
    <property type="match status" value="4"/>
</dbReference>
<dbReference type="SUPFAM" id="SSF51126">
    <property type="entry name" value="Pectin lyase-like"/>
    <property type="match status" value="2"/>
</dbReference>
<gene>
    <name evidence="3" type="ORF">FPB0191_01124</name>
</gene>
<organism evidence="3 4">
    <name type="scientific">Frischella perrara</name>
    <dbReference type="NCBI Taxonomy" id="1267021"/>
    <lineage>
        <taxon>Bacteria</taxon>
        <taxon>Pseudomonadati</taxon>
        <taxon>Pseudomonadota</taxon>
        <taxon>Gammaproteobacteria</taxon>
        <taxon>Orbales</taxon>
        <taxon>Orbaceae</taxon>
        <taxon>Frischella</taxon>
    </lineage>
</organism>
<dbReference type="Pfam" id="PF12708">
    <property type="entry name" value="Pect-lyase_RHGA_epim"/>
    <property type="match status" value="1"/>
</dbReference>
<dbReference type="PANTHER" id="PTHR40446:SF2">
    <property type="entry name" value="N-ACETYLGLUCOSAMINE-1-PHOSPHODIESTER ALPHA-N-ACETYLGLUCOSAMINIDASE"/>
    <property type="match status" value="1"/>
</dbReference>
<dbReference type="InterPro" id="IPR012334">
    <property type="entry name" value="Pectin_lyas_fold"/>
</dbReference>
<reference evidence="3 4" key="1">
    <citation type="journal article" date="2014" name="Appl. Environ. Microbiol.">
        <title>Gut symbionts from distinct hosts exhibit genotoxic activity via divergent colibactin biosynthetic pathways.</title>
        <authorList>
            <person name="Engel P."/>
            <person name="Vizcaino M.I."/>
            <person name="Crawford J.M."/>
        </authorList>
    </citation>
    <scope>NUCLEOTIDE SEQUENCE [LARGE SCALE GENOMIC DNA]</scope>
    <source>
        <strain evidence="3 4">PEB0191</strain>
    </source>
</reference>
<sequence>MNSLQEYDKKSNIISVKEFGAVGDGLQDDTLAITKAIDETYKSGGILLFPSGTYIISSDIELKRQFISTGVVSFKAPDNKDLSPSVVFYIGRRMNVSNVTFYNLVVKIAPKDNEQIYTPVELNGVNFLHSSLQIGQSRTITSGYSIRCCKFTSIKSRAFNGLTVLNANHVLIDNCEFQEFLTGIYIEPTMSFAATEIRIQNTRITNCVVSGISLIGTNTARLSKIILDNLVITGSLRDRDMLKHGGIRAYFCNGLMINNITASTITDTIKLEACTDVKVHNSNLTSNQRASNIRATGCVNVDLFNCVFDRGIEAGYAVIIGDANFNAQTKANTYPSKFWRIHDCRFHCIAVGVKIESTDSISVFNNKFYTDIAKTNTGLLWFSKEVTNGQYYNNEFYAPGEIKTIRNDSSANVTNTYNEQKLNIIKPSRNDYISEPIIKERDSDLNDATSYLIEFRVNDYRNIRQAADNYDFKTLSDWMKSINNATLAWNSSAWHVPSKKLGDIVVNGTVYDTYGTENFWWARSMLVIDRYNRLTCRDFSTPSYSSNNPLMIASASIAENAWQTATFQSPLVVDGEVYDPLPYGLVTHYGWFKNLSARMCLGQKNDGSYILLAVDGKSGFAGCTMDQIARKMKDLGCIHAFNLDGGGSASLWYKGKIINNPSIGEGERKIPAIMYI</sequence>
<dbReference type="AlphaFoldDB" id="A0A0A7S0H8"/>